<dbReference type="PANTHER" id="PTHR12369">
    <property type="entry name" value="CHONDROITIN SYNTHASE"/>
    <property type="match status" value="1"/>
</dbReference>
<dbReference type="InterPro" id="IPR008428">
    <property type="entry name" value="Chond_GalNAc"/>
</dbReference>
<keyword evidence="10" id="KW-0175">Coiled coil</keyword>
<keyword evidence="3 9" id="KW-0808">Transferase</keyword>
<evidence type="ECO:0000256" key="4">
    <source>
        <dbReference type="ARBA" id="ARBA00022692"/>
    </source>
</evidence>
<evidence type="ECO:0000256" key="8">
    <source>
        <dbReference type="ARBA" id="ARBA00023136"/>
    </source>
</evidence>
<keyword evidence="4" id="KW-0812">Transmembrane</keyword>
<protein>
    <recommendedName>
        <fullName evidence="9">Hexosyltransferase</fullName>
        <ecNumber evidence="9">2.4.1.-</ecNumber>
    </recommendedName>
</protein>
<evidence type="ECO:0000256" key="10">
    <source>
        <dbReference type="SAM" id="Coils"/>
    </source>
</evidence>
<name>A0AAW2HKL7_9NEOP</name>
<comment type="subcellular location">
    <subcellularLocation>
        <location evidence="1 9">Golgi apparatus</location>
        <location evidence="1 9">Golgi stack membrane</location>
        <topology evidence="1 9">Single-pass type II membrane protein</topology>
    </subcellularLocation>
</comment>
<evidence type="ECO:0000256" key="2">
    <source>
        <dbReference type="ARBA" id="ARBA00009239"/>
    </source>
</evidence>
<evidence type="ECO:0000256" key="6">
    <source>
        <dbReference type="ARBA" id="ARBA00022989"/>
    </source>
</evidence>
<dbReference type="InterPro" id="IPR029044">
    <property type="entry name" value="Nucleotide-diphossugar_trans"/>
</dbReference>
<gene>
    <name evidence="12" type="ORF">PYX00_007597</name>
</gene>
<keyword evidence="6" id="KW-1133">Transmembrane helix</keyword>
<feature type="chain" id="PRO_5043363079" description="Hexosyltransferase" evidence="11">
    <location>
        <begin position="30"/>
        <end position="574"/>
    </location>
</feature>
<dbReference type="AlphaFoldDB" id="A0AAW2HKL7"/>
<dbReference type="Pfam" id="PF05679">
    <property type="entry name" value="CHGN"/>
    <property type="match status" value="1"/>
</dbReference>
<dbReference type="InterPro" id="IPR051227">
    <property type="entry name" value="CS_glycosyltransferase"/>
</dbReference>
<evidence type="ECO:0000256" key="7">
    <source>
        <dbReference type="ARBA" id="ARBA00023034"/>
    </source>
</evidence>
<sequence>MKLLCRFLLLVCSLSALFLLLLFSRCGLNLEEDDYERDIRVHLSQVQSRSKGSESPAYGETSEGGQQDSVEAYIQLLQQREEENRIEVERLTAEIRSLKLQLLKYNSPPVKMKLPWNFDSTAAAVNLSRMKVPKDCGNHVKRQIASSEILKGVSLNNEYEIISFNHFTLNRIYPVDLSLGKRVVEKPIGYKRKDLSEALFKALDILNGGEKSRKRHSVAKKNGTEVGTNATKKYGLEDFVEGLYRIEPTTGTQYELYFKDKTNHVKVTVMRPFAPLTAIAQEAKPKDKEVVHVILPLSGRTETFQSFMDKFVKIALRNDKRVHLTVVYFGDEGLIEARTIMSRIVQQKGNGNSLRLLALNETFSRAKGLRIGAEKTWDNELSSETRDVLLFMCDVEIVFSAKFLDRCRWNTKPGKQVYYPIVFSLYNPHFVYTLQGKEIPSESDQLVVSRDTGFWRDFGYGMTCQYRSDFLAIRGFDEDTVGWGGEDVALYRKYVKSGIKVVRATDPGIFHIWHPKVCSATEGGRQLTADQYRACIRSRALNEASHAQLGLLAFKDEMNTSKKNKYVPAKRKKY</sequence>
<feature type="coiled-coil region" evidence="10">
    <location>
        <begin position="74"/>
        <end position="101"/>
    </location>
</feature>
<evidence type="ECO:0000313" key="12">
    <source>
        <dbReference type="EMBL" id="KAL0270063.1"/>
    </source>
</evidence>
<dbReference type="GO" id="GO:0032580">
    <property type="term" value="C:Golgi cisterna membrane"/>
    <property type="evidence" value="ECO:0007669"/>
    <property type="project" value="UniProtKB-SubCell"/>
</dbReference>
<dbReference type="SUPFAM" id="SSF53448">
    <property type="entry name" value="Nucleotide-diphospho-sugar transferases"/>
    <property type="match status" value="1"/>
</dbReference>
<dbReference type="EMBL" id="JARGDH010000004">
    <property type="protein sequence ID" value="KAL0270063.1"/>
    <property type="molecule type" value="Genomic_DNA"/>
</dbReference>
<evidence type="ECO:0000256" key="3">
    <source>
        <dbReference type="ARBA" id="ARBA00022679"/>
    </source>
</evidence>
<dbReference type="GO" id="GO:0047238">
    <property type="term" value="F:glucuronosyl-N-acetylgalactosaminyl-proteoglycan 4-beta-N-acetylgalactosaminyltransferase activity"/>
    <property type="evidence" value="ECO:0007669"/>
    <property type="project" value="TreeGrafter"/>
</dbReference>
<comment type="caution">
    <text evidence="12">The sequence shown here is derived from an EMBL/GenBank/DDBJ whole genome shotgun (WGS) entry which is preliminary data.</text>
</comment>
<comment type="similarity">
    <text evidence="2 9">Belongs to the chondroitin N-acetylgalactosaminyltransferase family.</text>
</comment>
<evidence type="ECO:0000256" key="9">
    <source>
        <dbReference type="RuleBase" id="RU364016"/>
    </source>
</evidence>
<keyword evidence="11" id="KW-0732">Signal</keyword>
<feature type="signal peptide" evidence="11">
    <location>
        <begin position="1"/>
        <end position="29"/>
    </location>
</feature>
<evidence type="ECO:0000256" key="11">
    <source>
        <dbReference type="SAM" id="SignalP"/>
    </source>
</evidence>
<keyword evidence="8" id="KW-0472">Membrane</keyword>
<reference evidence="12" key="1">
    <citation type="journal article" date="2024" name="Gigascience">
        <title>Chromosome-level genome of the poultry shaft louse Menopon gallinae provides insight into the host-switching and adaptive evolution of parasitic lice.</title>
        <authorList>
            <person name="Xu Y."/>
            <person name="Ma L."/>
            <person name="Liu S."/>
            <person name="Liang Y."/>
            <person name="Liu Q."/>
            <person name="He Z."/>
            <person name="Tian L."/>
            <person name="Duan Y."/>
            <person name="Cai W."/>
            <person name="Li H."/>
            <person name="Song F."/>
        </authorList>
    </citation>
    <scope>NUCLEOTIDE SEQUENCE</scope>
    <source>
        <strain evidence="12">Cailab_2023a</strain>
    </source>
</reference>
<proteinExistence type="inferred from homology"/>
<dbReference type="Gene3D" id="3.90.550.10">
    <property type="entry name" value="Spore Coat Polysaccharide Biosynthesis Protein SpsA, Chain A"/>
    <property type="match status" value="1"/>
</dbReference>
<evidence type="ECO:0000256" key="1">
    <source>
        <dbReference type="ARBA" id="ARBA00004447"/>
    </source>
</evidence>
<evidence type="ECO:0000256" key="5">
    <source>
        <dbReference type="ARBA" id="ARBA00022968"/>
    </source>
</evidence>
<keyword evidence="5 9" id="KW-0735">Signal-anchor</keyword>
<dbReference type="EC" id="2.4.1.-" evidence="9"/>
<keyword evidence="7 9" id="KW-0333">Golgi apparatus</keyword>
<dbReference type="PANTHER" id="PTHR12369:SF45">
    <property type="entry name" value="HEXOSYLTRANSFERASE"/>
    <property type="match status" value="1"/>
</dbReference>
<organism evidence="12">
    <name type="scientific">Menopon gallinae</name>
    <name type="common">poultry shaft louse</name>
    <dbReference type="NCBI Taxonomy" id="328185"/>
    <lineage>
        <taxon>Eukaryota</taxon>
        <taxon>Metazoa</taxon>
        <taxon>Ecdysozoa</taxon>
        <taxon>Arthropoda</taxon>
        <taxon>Hexapoda</taxon>
        <taxon>Insecta</taxon>
        <taxon>Pterygota</taxon>
        <taxon>Neoptera</taxon>
        <taxon>Paraneoptera</taxon>
        <taxon>Psocodea</taxon>
        <taxon>Troctomorpha</taxon>
        <taxon>Phthiraptera</taxon>
        <taxon>Amblycera</taxon>
        <taxon>Menoponidae</taxon>
        <taxon>Menopon</taxon>
    </lineage>
</organism>
<accession>A0AAW2HKL7</accession>